<accession>A0A4S1CDW8</accession>
<dbReference type="EMBL" id="SRSC01000003">
    <property type="protein sequence ID" value="TGU71685.1"/>
    <property type="molecule type" value="Genomic_DNA"/>
</dbReference>
<sequence length="69" mass="7808">MAEKTTKTGVEIDDHACDVRVWSPSCQRNVYSNDSEKYLCASCGTIPDLKHEMHHEHFPHLSGDTDDMS</sequence>
<comment type="caution">
    <text evidence="1">The sequence shown here is derived from an EMBL/GenBank/DDBJ whole genome shotgun (WGS) entry which is preliminary data.</text>
</comment>
<keyword evidence="2" id="KW-1185">Reference proteome</keyword>
<reference evidence="1 2" key="1">
    <citation type="submission" date="2019-04" db="EMBL/GenBank/DDBJ databases">
        <title>Geobacter oryzae sp. nov., ferric-reducing bacteria isolated from paddy soil.</title>
        <authorList>
            <person name="Xu Z."/>
            <person name="Masuda Y."/>
            <person name="Itoh H."/>
            <person name="Senoo K."/>
        </authorList>
    </citation>
    <scope>NUCLEOTIDE SEQUENCE [LARGE SCALE GENOMIC DNA]</scope>
    <source>
        <strain evidence="1 2">Red111</strain>
    </source>
</reference>
<dbReference type="RefSeq" id="WP_135871489.1">
    <property type="nucleotide sequence ID" value="NZ_SRSC01000003.1"/>
</dbReference>
<gene>
    <name evidence="1" type="ORF">E4633_15380</name>
</gene>
<evidence type="ECO:0000313" key="2">
    <source>
        <dbReference type="Proteomes" id="UP000306416"/>
    </source>
</evidence>
<evidence type="ECO:0000313" key="1">
    <source>
        <dbReference type="EMBL" id="TGU71685.1"/>
    </source>
</evidence>
<dbReference type="Proteomes" id="UP000306416">
    <property type="component" value="Unassembled WGS sequence"/>
</dbReference>
<protein>
    <submittedName>
        <fullName evidence="1">Uncharacterized protein</fullName>
    </submittedName>
</protein>
<dbReference type="AlphaFoldDB" id="A0A4S1CDW8"/>
<name>A0A4S1CDW8_9BACT</name>
<organism evidence="1 2">
    <name type="scientific">Geomonas terrae</name>
    <dbReference type="NCBI Taxonomy" id="2562681"/>
    <lineage>
        <taxon>Bacteria</taxon>
        <taxon>Pseudomonadati</taxon>
        <taxon>Thermodesulfobacteriota</taxon>
        <taxon>Desulfuromonadia</taxon>
        <taxon>Geobacterales</taxon>
        <taxon>Geobacteraceae</taxon>
        <taxon>Geomonas</taxon>
    </lineage>
</organism>
<proteinExistence type="predicted"/>